<dbReference type="EMBL" id="WQLA01000006">
    <property type="protein sequence ID" value="MVN92487.1"/>
    <property type="molecule type" value="Genomic_DNA"/>
</dbReference>
<accession>A0A6I4IC45</accession>
<name>A0A6I4IC45_9SPHI</name>
<gene>
    <name evidence="2" type="ORF">GO816_15220</name>
</gene>
<organism evidence="2 3">
    <name type="scientific">Mucilaginibacter aquatilis</name>
    <dbReference type="NCBI Taxonomy" id="1517760"/>
    <lineage>
        <taxon>Bacteria</taxon>
        <taxon>Pseudomonadati</taxon>
        <taxon>Bacteroidota</taxon>
        <taxon>Sphingobacteriia</taxon>
        <taxon>Sphingobacteriales</taxon>
        <taxon>Sphingobacteriaceae</taxon>
        <taxon>Mucilaginibacter</taxon>
    </lineage>
</organism>
<evidence type="ECO:0000313" key="2">
    <source>
        <dbReference type="EMBL" id="MVN92487.1"/>
    </source>
</evidence>
<feature type="region of interest" description="Disordered" evidence="1">
    <location>
        <begin position="1"/>
        <end position="56"/>
    </location>
</feature>
<sequence>MANHESDKKPIKGAEENEESLKTDEPISERDEVKKAEDRTRKIHEDKEKDSKQLED</sequence>
<evidence type="ECO:0000313" key="3">
    <source>
        <dbReference type="Proteomes" id="UP000434850"/>
    </source>
</evidence>
<dbReference type="AlphaFoldDB" id="A0A6I4IC45"/>
<protein>
    <submittedName>
        <fullName evidence="2">Uncharacterized protein</fullName>
    </submittedName>
</protein>
<reference evidence="2 3" key="1">
    <citation type="submission" date="2019-12" db="EMBL/GenBank/DDBJ databases">
        <title>Mucilaginibacter sp. HME9299 genome sequencing and assembly.</title>
        <authorList>
            <person name="Kang H."/>
            <person name="Kim H."/>
            <person name="Joh K."/>
        </authorList>
    </citation>
    <scope>NUCLEOTIDE SEQUENCE [LARGE SCALE GENOMIC DNA]</scope>
    <source>
        <strain evidence="2 3">HME9299</strain>
    </source>
</reference>
<dbReference type="Proteomes" id="UP000434850">
    <property type="component" value="Unassembled WGS sequence"/>
</dbReference>
<dbReference type="RefSeq" id="WP_157542799.1">
    <property type="nucleotide sequence ID" value="NZ_WQLA01000006.1"/>
</dbReference>
<evidence type="ECO:0000256" key="1">
    <source>
        <dbReference type="SAM" id="MobiDB-lite"/>
    </source>
</evidence>
<proteinExistence type="predicted"/>
<comment type="caution">
    <text evidence="2">The sequence shown here is derived from an EMBL/GenBank/DDBJ whole genome shotgun (WGS) entry which is preliminary data.</text>
</comment>
<keyword evidence="3" id="KW-1185">Reference proteome</keyword>